<organism evidence="2">
    <name type="scientific">viral metagenome</name>
    <dbReference type="NCBI Taxonomy" id="1070528"/>
    <lineage>
        <taxon>unclassified sequences</taxon>
        <taxon>metagenomes</taxon>
        <taxon>organismal metagenomes</taxon>
    </lineage>
</organism>
<name>A0A6C0HLV8_9ZZZZ</name>
<reference evidence="2" key="1">
    <citation type="journal article" date="2020" name="Nature">
        <title>Giant virus diversity and host interactions through global metagenomics.</title>
        <authorList>
            <person name="Schulz F."/>
            <person name="Roux S."/>
            <person name="Paez-Espino D."/>
            <person name="Jungbluth S."/>
            <person name="Walsh D.A."/>
            <person name="Denef V.J."/>
            <person name="McMahon K.D."/>
            <person name="Konstantinidis K.T."/>
            <person name="Eloe-Fadrosh E.A."/>
            <person name="Kyrpides N.C."/>
            <person name="Woyke T."/>
        </authorList>
    </citation>
    <scope>NUCLEOTIDE SEQUENCE</scope>
    <source>
        <strain evidence="2">GVMAG-M-3300023184-13</strain>
    </source>
</reference>
<feature type="compositionally biased region" description="Basic residues" evidence="1">
    <location>
        <begin position="25"/>
        <end position="34"/>
    </location>
</feature>
<evidence type="ECO:0000313" key="2">
    <source>
        <dbReference type="EMBL" id="QHT81671.1"/>
    </source>
</evidence>
<protein>
    <submittedName>
        <fullName evidence="2">Uncharacterized protein</fullName>
    </submittedName>
</protein>
<feature type="compositionally biased region" description="Polar residues" evidence="1">
    <location>
        <begin position="13"/>
        <end position="23"/>
    </location>
</feature>
<feature type="compositionally biased region" description="Polar residues" evidence="1">
    <location>
        <begin position="59"/>
        <end position="88"/>
    </location>
</feature>
<proteinExistence type="predicted"/>
<feature type="compositionally biased region" description="Polar residues" evidence="1">
    <location>
        <begin position="35"/>
        <end position="44"/>
    </location>
</feature>
<dbReference type="EMBL" id="MN739987">
    <property type="protein sequence ID" value="QHT81671.1"/>
    <property type="molecule type" value="Genomic_DNA"/>
</dbReference>
<sequence length="196" mass="22360">MVKKIISNIMQKMQISKTSTNNKVPAKRAKRKTVTNKPTSVNNKSHVKQAKRAKRKTVTNKPASNKSASTASHSNKPTNNKPASNNTWKHVTNLNSTEEHMLDDHGYKNVMSLSKEQRKDAIMSIIKHLTPIKGQMPTMLYVITALNSRYLFYRVTDPTLAKIFKTDQRMVTSMHRRMKRTAKRLMHANSKHAHAV</sequence>
<evidence type="ECO:0000256" key="1">
    <source>
        <dbReference type="SAM" id="MobiDB-lite"/>
    </source>
</evidence>
<feature type="region of interest" description="Disordered" evidence="1">
    <location>
        <begin position="13"/>
        <end position="88"/>
    </location>
</feature>
<dbReference type="AlphaFoldDB" id="A0A6C0HLV8"/>
<feature type="compositionally biased region" description="Basic residues" evidence="1">
    <location>
        <begin position="45"/>
        <end position="58"/>
    </location>
</feature>
<accession>A0A6C0HLV8</accession>